<comment type="caution">
    <text evidence="1">The sequence shown here is derived from an EMBL/GenBank/DDBJ whole genome shotgun (WGS) entry which is preliminary data.</text>
</comment>
<reference evidence="1 2" key="1">
    <citation type="submission" date="2018-02" db="EMBL/GenBank/DDBJ databases">
        <title>Five New Genomes of Indian Photorhabdus Isolates TSA.</title>
        <authorList>
            <person name="Dubay B."/>
            <person name="Somvanshi V.S."/>
        </authorList>
    </citation>
    <scope>NUCLEOTIDE SEQUENCE [LARGE SCALE GENOMIC DNA]</scope>
    <source>
        <strain evidence="1 2">H1</strain>
    </source>
</reference>
<dbReference type="EMBL" id="PUWT01000182">
    <property type="protein sequence ID" value="PQQ22047.1"/>
    <property type="molecule type" value="Genomic_DNA"/>
</dbReference>
<proteinExistence type="predicted"/>
<accession>A0A2S8PTJ3</accession>
<keyword evidence="2" id="KW-1185">Reference proteome</keyword>
<gene>
    <name evidence="1" type="ORF">C6H66_25155</name>
</gene>
<protein>
    <submittedName>
        <fullName evidence="1">Uncharacterized protein</fullName>
    </submittedName>
</protein>
<organism evidence="1 2">
    <name type="scientific">Photorhabdus hindustanensis</name>
    <dbReference type="NCBI Taxonomy" id="2918802"/>
    <lineage>
        <taxon>Bacteria</taxon>
        <taxon>Pseudomonadati</taxon>
        <taxon>Pseudomonadota</taxon>
        <taxon>Gammaproteobacteria</taxon>
        <taxon>Enterobacterales</taxon>
        <taxon>Morganellaceae</taxon>
        <taxon>Photorhabdus</taxon>
    </lineage>
</organism>
<sequence>ITESVPASIGEQLTALIERDDDITSLNIIRTDQKDFQYTAVKTEVDKALLLENLYIYPLNLKMQDSKLGSCH</sequence>
<feature type="non-terminal residue" evidence="1">
    <location>
        <position position="1"/>
    </location>
</feature>
<evidence type="ECO:0000313" key="1">
    <source>
        <dbReference type="EMBL" id="PQQ22047.1"/>
    </source>
</evidence>
<dbReference type="Proteomes" id="UP000239550">
    <property type="component" value="Unassembled WGS sequence"/>
</dbReference>
<dbReference type="AlphaFoldDB" id="A0A2S8PTJ3"/>
<evidence type="ECO:0000313" key="2">
    <source>
        <dbReference type="Proteomes" id="UP000239550"/>
    </source>
</evidence>
<dbReference type="RefSeq" id="WP_219847655.1">
    <property type="nucleotide sequence ID" value="NZ_CAWNTA010000182.1"/>
</dbReference>
<name>A0A2S8PTJ3_9GAMM</name>